<dbReference type="GO" id="GO:0046983">
    <property type="term" value="F:protein dimerization activity"/>
    <property type="evidence" value="ECO:0007669"/>
    <property type="project" value="InterPro"/>
</dbReference>
<dbReference type="InterPro" id="IPR036890">
    <property type="entry name" value="HATPase_C_sf"/>
</dbReference>
<dbReference type="Proteomes" id="UP000029989">
    <property type="component" value="Unassembled WGS sequence"/>
</dbReference>
<dbReference type="InterPro" id="IPR003594">
    <property type="entry name" value="HATPase_dom"/>
</dbReference>
<proteinExistence type="predicted"/>
<keyword evidence="4" id="KW-0732">Signal</keyword>
<organism evidence="6 7">
    <name type="scientific">Lysobacter arseniciresistens ZS79</name>
    <dbReference type="NCBI Taxonomy" id="913325"/>
    <lineage>
        <taxon>Bacteria</taxon>
        <taxon>Pseudomonadati</taxon>
        <taxon>Pseudomonadota</taxon>
        <taxon>Gammaproteobacteria</taxon>
        <taxon>Lysobacterales</taxon>
        <taxon>Lysobacteraceae</taxon>
        <taxon>Novilysobacter</taxon>
    </lineage>
</organism>
<accession>A0A0A0F2I1</accession>
<evidence type="ECO:0000256" key="3">
    <source>
        <dbReference type="ARBA" id="ARBA00023012"/>
    </source>
</evidence>
<protein>
    <recommendedName>
        <fullName evidence="5">Histidine kinase/HSP90-like ATPase domain-containing protein</fullName>
    </recommendedName>
</protein>
<dbReference type="OrthoDB" id="9797605at2"/>
<evidence type="ECO:0000313" key="6">
    <source>
        <dbReference type="EMBL" id="KGM57326.1"/>
    </source>
</evidence>
<evidence type="ECO:0000256" key="4">
    <source>
        <dbReference type="SAM" id="SignalP"/>
    </source>
</evidence>
<dbReference type="SMART" id="SM00387">
    <property type="entry name" value="HATPase_c"/>
    <property type="match status" value="1"/>
</dbReference>
<evidence type="ECO:0000313" key="7">
    <source>
        <dbReference type="Proteomes" id="UP000029989"/>
    </source>
</evidence>
<evidence type="ECO:0000256" key="1">
    <source>
        <dbReference type="ARBA" id="ARBA00022679"/>
    </source>
</evidence>
<evidence type="ECO:0000256" key="2">
    <source>
        <dbReference type="ARBA" id="ARBA00022777"/>
    </source>
</evidence>
<keyword evidence="7" id="KW-1185">Reference proteome</keyword>
<dbReference type="PANTHER" id="PTHR24421:SF61">
    <property type="entry name" value="OXYGEN SENSOR HISTIDINE KINASE NREB"/>
    <property type="match status" value="1"/>
</dbReference>
<dbReference type="STRING" id="913325.N799_07725"/>
<keyword evidence="1" id="KW-0808">Transferase</keyword>
<dbReference type="CDD" id="cd16917">
    <property type="entry name" value="HATPase_UhpB-NarQ-NarX-like"/>
    <property type="match status" value="1"/>
</dbReference>
<dbReference type="GO" id="GO:0000155">
    <property type="term" value="F:phosphorelay sensor kinase activity"/>
    <property type="evidence" value="ECO:0007669"/>
    <property type="project" value="InterPro"/>
</dbReference>
<dbReference type="EMBL" id="AVPT01000003">
    <property type="protein sequence ID" value="KGM57326.1"/>
    <property type="molecule type" value="Genomic_DNA"/>
</dbReference>
<reference evidence="6 7" key="1">
    <citation type="journal article" date="2015" name="Stand. Genomic Sci.">
        <title>Genomic information of the arsenic-resistant bacterium Lysobacter arseniciresistens type strain ZS79(T) and comparison of Lysobacter draft genomes.</title>
        <authorList>
            <person name="Liu L."/>
            <person name="Zhang S."/>
            <person name="Luo M."/>
            <person name="Wang G."/>
        </authorList>
    </citation>
    <scope>NUCLEOTIDE SEQUENCE [LARGE SCALE GENOMIC DNA]</scope>
    <source>
        <strain evidence="6 7">ZS79</strain>
    </source>
</reference>
<keyword evidence="3" id="KW-0902">Two-component regulatory system</keyword>
<dbReference type="PANTHER" id="PTHR24421">
    <property type="entry name" value="NITRATE/NITRITE SENSOR PROTEIN NARX-RELATED"/>
    <property type="match status" value="1"/>
</dbReference>
<dbReference type="InterPro" id="IPR050482">
    <property type="entry name" value="Sensor_HK_TwoCompSys"/>
</dbReference>
<dbReference type="eggNOG" id="COG4585">
    <property type="taxonomic scope" value="Bacteria"/>
</dbReference>
<gene>
    <name evidence="6" type="ORF">N799_07725</name>
</gene>
<dbReference type="Gene3D" id="3.30.565.10">
    <property type="entry name" value="Histidine kinase-like ATPase, C-terminal domain"/>
    <property type="match status" value="1"/>
</dbReference>
<dbReference type="Pfam" id="PF07730">
    <property type="entry name" value="HisKA_3"/>
    <property type="match status" value="1"/>
</dbReference>
<evidence type="ECO:0000259" key="5">
    <source>
        <dbReference type="SMART" id="SM00387"/>
    </source>
</evidence>
<dbReference type="Pfam" id="PF02518">
    <property type="entry name" value="HATPase_c"/>
    <property type="match status" value="1"/>
</dbReference>
<sequence length="310" mass="32892">MPLTSSLLLMALVAAVAALAGAAVCYEVLCRRTVRNNTDTVGRQRVELQALTRRIITLQEDERSALSRELHDDIGQAITAIKLCALALDDEDDARRGATIAEISAIADQTVVKLRNLSLLLRPPQLDALGLEAALRWQAGTMFRSGTPELAMSLQPLPQRPAPAVELACFRIAQEALTNVLRHAGATRVELVLDAAVEEGTVSSSGDVDIAHHDDAAMAAGGGGGMHRGADVATGGDLVGVIELRVEDDGVGFDPRRSPGLGLVTMRERAEQLGGTLEVRRGEAGGTCVCARLPMAPHASREHSTTHLYH</sequence>
<dbReference type="InterPro" id="IPR011712">
    <property type="entry name" value="Sig_transdc_His_kin_sub3_dim/P"/>
</dbReference>
<dbReference type="RefSeq" id="WP_036207373.1">
    <property type="nucleotide sequence ID" value="NZ_AVPT01000003.1"/>
</dbReference>
<dbReference type="SUPFAM" id="SSF55874">
    <property type="entry name" value="ATPase domain of HSP90 chaperone/DNA topoisomerase II/histidine kinase"/>
    <property type="match status" value="1"/>
</dbReference>
<keyword evidence="2" id="KW-0418">Kinase</keyword>
<feature type="chain" id="PRO_5001962782" description="Histidine kinase/HSP90-like ATPase domain-containing protein" evidence="4">
    <location>
        <begin position="23"/>
        <end position="310"/>
    </location>
</feature>
<dbReference type="Gene3D" id="1.20.5.1930">
    <property type="match status" value="1"/>
</dbReference>
<feature type="domain" description="Histidine kinase/HSP90-like ATPase" evidence="5">
    <location>
        <begin position="164"/>
        <end position="297"/>
    </location>
</feature>
<dbReference type="GO" id="GO:0016020">
    <property type="term" value="C:membrane"/>
    <property type="evidence" value="ECO:0007669"/>
    <property type="project" value="InterPro"/>
</dbReference>
<dbReference type="AlphaFoldDB" id="A0A0A0F2I1"/>
<feature type="signal peptide" evidence="4">
    <location>
        <begin position="1"/>
        <end position="22"/>
    </location>
</feature>
<comment type="caution">
    <text evidence="6">The sequence shown here is derived from an EMBL/GenBank/DDBJ whole genome shotgun (WGS) entry which is preliminary data.</text>
</comment>
<name>A0A0A0F2I1_9GAMM</name>